<reference evidence="1" key="1">
    <citation type="submission" date="2019-09" db="EMBL/GenBank/DDBJ databases">
        <title>Draft genome information of white flower Hibiscus syriacus.</title>
        <authorList>
            <person name="Kim Y.-M."/>
        </authorList>
    </citation>
    <scope>NUCLEOTIDE SEQUENCE [LARGE SCALE GENOMIC DNA]</scope>
    <source>
        <strain evidence="1">YM2019G1</strain>
    </source>
</reference>
<accession>A0A6A3AXV3</accession>
<gene>
    <name evidence="1" type="ORF">F3Y22_tig00110347pilonHSYRG00048</name>
</gene>
<comment type="caution">
    <text evidence="1">The sequence shown here is derived from an EMBL/GenBank/DDBJ whole genome shotgun (WGS) entry which is preliminary data.</text>
</comment>
<sequence>MMKKIRGFQLGWKLVKVCKWIIRPRRRISFLPLTRISSFVRRGMLCDSNPDPGYIQLGAGKGAKRIGVPKGHLAVYVGESEGSGADLRVQSIGWDHVALWDFEFEKVKTKIADWNHCRRKQHRRYL</sequence>
<evidence type="ECO:0000313" key="1">
    <source>
        <dbReference type="EMBL" id="KAE8708307.1"/>
    </source>
</evidence>
<evidence type="ECO:0000313" key="2">
    <source>
        <dbReference type="Proteomes" id="UP000436088"/>
    </source>
</evidence>
<dbReference type="Proteomes" id="UP000436088">
    <property type="component" value="Unassembled WGS sequence"/>
</dbReference>
<protein>
    <submittedName>
        <fullName evidence="1">Uncharacterized protein</fullName>
    </submittedName>
</protein>
<organism evidence="1 2">
    <name type="scientific">Hibiscus syriacus</name>
    <name type="common">Rose of Sharon</name>
    <dbReference type="NCBI Taxonomy" id="106335"/>
    <lineage>
        <taxon>Eukaryota</taxon>
        <taxon>Viridiplantae</taxon>
        <taxon>Streptophyta</taxon>
        <taxon>Embryophyta</taxon>
        <taxon>Tracheophyta</taxon>
        <taxon>Spermatophyta</taxon>
        <taxon>Magnoliopsida</taxon>
        <taxon>eudicotyledons</taxon>
        <taxon>Gunneridae</taxon>
        <taxon>Pentapetalae</taxon>
        <taxon>rosids</taxon>
        <taxon>malvids</taxon>
        <taxon>Malvales</taxon>
        <taxon>Malvaceae</taxon>
        <taxon>Malvoideae</taxon>
        <taxon>Hibiscus</taxon>
    </lineage>
</organism>
<proteinExistence type="predicted"/>
<keyword evidence="2" id="KW-1185">Reference proteome</keyword>
<name>A0A6A3AXV3_HIBSY</name>
<dbReference type="EMBL" id="VEPZ02000947">
    <property type="protein sequence ID" value="KAE8708307.1"/>
    <property type="molecule type" value="Genomic_DNA"/>
</dbReference>
<dbReference type="AlphaFoldDB" id="A0A6A3AXV3"/>